<organism evidence="4 5">
    <name type="scientific">Campylobacter gracilis RM3268</name>
    <dbReference type="NCBI Taxonomy" id="553220"/>
    <lineage>
        <taxon>Bacteria</taxon>
        <taxon>Pseudomonadati</taxon>
        <taxon>Campylobacterota</taxon>
        <taxon>Epsilonproteobacteria</taxon>
        <taxon>Campylobacterales</taxon>
        <taxon>Campylobacteraceae</taxon>
        <taxon>Campylobacter</taxon>
    </lineage>
</organism>
<dbReference type="InterPro" id="IPR013749">
    <property type="entry name" value="PM/HMP-P_kinase-1"/>
</dbReference>
<dbReference type="Gene3D" id="3.40.1190.20">
    <property type="match status" value="1"/>
</dbReference>
<protein>
    <recommendedName>
        <fullName evidence="2">hydroxymethylpyrimidine kinase</fullName>
        <ecNumber evidence="2">2.7.1.49</ecNumber>
    </recommendedName>
</protein>
<feature type="domain" description="Pyridoxamine kinase/Phosphomethylpyrimidine kinase" evidence="3">
    <location>
        <begin position="266"/>
        <end position="338"/>
    </location>
</feature>
<dbReference type="InterPro" id="IPR004399">
    <property type="entry name" value="HMP/HMP-P_kinase_dom"/>
</dbReference>
<evidence type="ECO:0000256" key="1">
    <source>
        <dbReference type="ARBA" id="ARBA00004948"/>
    </source>
</evidence>
<feature type="domain" description="Pyridoxamine kinase/Phosphomethylpyrimidine kinase" evidence="3">
    <location>
        <begin position="11"/>
        <end position="181"/>
    </location>
</feature>
<keyword evidence="4" id="KW-0808">Transferase</keyword>
<proteinExistence type="predicted"/>
<evidence type="ECO:0000256" key="2">
    <source>
        <dbReference type="ARBA" id="ARBA00012135"/>
    </source>
</evidence>
<dbReference type="GO" id="GO:0009229">
    <property type="term" value="P:thiamine diphosphate biosynthetic process"/>
    <property type="evidence" value="ECO:0007669"/>
    <property type="project" value="UniProtKB-UniPathway"/>
</dbReference>
<dbReference type="InterPro" id="IPR029056">
    <property type="entry name" value="Ribokinase-like"/>
</dbReference>
<dbReference type="PANTHER" id="PTHR20858">
    <property type="entry name" value="PHOSPHOMETHYLPYRIMIDINE KINASE"/>
    <property type="match status" value="1"/>
</dbReference>
<evidence type="ECO:0000259" key="3">
    <source>
        <dbReference type="Pfam" id="PF08543"/>
    </source>
</evidence>
<dbReference type="SUPFAM" id="SSF53613">
    <property type="entry name" value="Ribokinase-like"/>
    <property type="match status" value="2"/>
</dbReference>
<dbReference type="EC" id="2.7.1.49" evidence="2"/>
<dbReference type="GO" id="GO:0008902">
    <property type="term" value="F:hydroxymethylpyrimidine kinase activity"/>
    <property type="evidence" value="ECO:0007669"/>
    <property type="project" value="UniProtKB-EC"/>
</dbReference>
<gene>
    <name evidence="4" type="primary">thiD</name>
    <name evidence="4" type="ORF">CAMGR0001_0138</name>
</gene>
<dbReference type="STRING" id="824.CGRAC_2084"/>
<dbReference type="Proteomes" id="UP000005709">
    <property type="component" value="Unassembled WGS sequence"/>
</dbReference>
<dbReference type="eggNOG" id="COG0351">
    <property type="taxonomic scope" value="Bacteria"/>
</dbReference>
<dbReference type="EMBL" id="ACYG01000030">
    <property type="protein sequence ID" value="EEV16532.1"/>
    <property type="molecule type" value="Genomic_DNA"/>
</dbReference>
<dbReference type="GO" id="GO:0008972">
    <property type="term" value="F:phosphomethylpyrimidine kinase activity"/>
    <property type="evidence" value="ECO:0007669"/>
    <property type="project" value="InterPro"/>
</dbReference>
<dbReference type="GO" id="GO:0009228">
    <property type="term" value="P:thiamine biosynthetic process"/>
    <property type="evidence" value="ECO:0007669"/>
    <property type="project" value="InterPro"/>
</dbReference>
<comment type="caution">
    <text evidence="4">The sequence shown here is derived from an EMBL/GenBank/DDBJ whole genome shotgun (WGS) entry which is preliminary data.</text>
</comment>
<keyword evidence="4" id="KW-0418">Kinase</keyword>
<dbReference type="Pfam" id="PF08543">
    <property type="entry name" value="Phos_pyr_kin"/>
    <property type="match status" value="2"/>
</dbReference>
<dbReference type="AlphaFoldDB" id="C8PKC3"/>
<dbReference type="NCBIfam" id="TIGR00097">
    <property type="entry name" value="HMP-P_kinase"/>
    <property type="match status" value="1"/>
</dbReference>
<evidence type="ECO:0000313" key="5">
    <source>
        <dbReference type="Proteomes" id="UP000005709"/>
    </source>
</evidence>
<dbReference type="CDD" id="cd01169">
    <property type="entry name" value="HMPP_kinase"/>
    <property type="match status" value="1"/>
</dbReference>
<dbReference type="OrthoDB" id="9810880at2"/>
<evidence type="ECO:0000313" key="4">
    <source>
        <dbReference type="EMBL" id="EEV16532.1"/>
    </source>
</evidence>
<comment type="pathway">
    <text evidence="1">Cofactor biosynthesis; thiamine diphosphate biosynthesis.</text>
</comment>
<dbReference type="PANTHER" id="PTHR20858:SF17">
    <property type="entry name" value="HYDROXYMETHYLPYRIMIDINE_PHOSPHOMETHYLPYRIMIDINE KINASE THI20-RELATED"/>
    <property type="match status" value="1"/>
</dbReference>
<reference evidence="4 5" key="1">
    <citation type="submission" date="2009-07" db="EMBL/GenBank/DDBJ databases">
        <authorList>
            <person name="Madupu R."/>
            <person name="Sebastian Y."/>
            <person name="Durkin A.S."/>
            <person name="Torralba M."/>
            <person name="Methe B."/>
            <person name="Sutton G.G."/>
            <person name="Strausberg R.L."/>
            <person name="Nelson K.E."/>
        </authorList>
    </citation>
    <scope>NUCLEOTIDE SEQUENCE [LARGE SCALE GENOMIC DNA]</scope>
    <source>
        <strain evidence="4 5">RM3268</strain>
    </source>
</reference>
<name>C8PKC3_9BACT</name>
<accession>C8PKC3</accession>
<dbReference type="GO" id="GO:0005829">
    <property type="term" value="C:cytosol"/>
    <property type="evidence" value="ECO:0007669"/>
    <property type="project" value="TreeGrafter"/>
</dbReference>
<keyword evidence="5" id="KW-1185">Reference proteome</keyword>
<dbReference type="RefSeq" id="WP_005872699.1">
    <property type="nucleotide sequence ID" value="NZ_ACYG01000030.1"/>
</dbReference>
<dbReference type="UniPathway" id="UPA00060">
    <property type="reaction ID" value="UER00138"/>
</dbReference>
<sequence length="366" mass="37876">MRKILTIAGSDSGGGAGIQADIKTISAHKMFAMSAITALTAQNSRGVFGVLDVSPDFVGAQLDAIFSDIFPDAVKIGMISNEGVAEAIAKSLSKHGAKNVVLDPVMVATSGGVLMKQSALHALKYELAPAAEIITPNVREAEVLAEMKISSLADMRAAAVKISQFFSGAILIKGGDLAGASGACGAEDADTAQNFKAFGREMGENGALKNSAGLTERANFASENFTSECKNLTANEKPSFEQNLSAASLGAGFEPSREGADLTNFAVDILYENGKFYEFSAPKISTRNTHGTGCTLSSAIACALAAGLSLPRAVAHAKGFVRRALGWGEQIGHGCGAIDHYFTVQDPFGADFGGSCANEIKIIAPD</sequence>